<gene>
    <name evidence="3" type="ORF">MMF97_12695</name>
</gene>
<feature type="chain" id="PRO_5046073651" evidence="1">
    <location>
        <begin position="20"/>
        <end position="551"/>
    </location>
</feature>
<comment type="caution">
    <text evidence="3">The sequence shown here is derived from an EMBL/GenBank/DDBJ whole genome shotgun (WGS) entry which is preliminary data.</text>
</comment>
<protein>
    <submittedName>
        <fullName evidence="3">S41 family peptidase</fullName>
    </submittedName>
</protein>
<dbReference type="EMBL" id="JALGBH010000002">
    <property type="protein sequence ID" value="MCJ0743574.1"/>
    <property type="molecule type" value="Genomic_DNA"/>
</dbReference>
<dbReference type="SMART" id="SM00245">
    <property type="entry name" value="TSPc"/>
    <property type="match status" value="1"/>
</dbReference>
<dbReference type="InterPro" id="IPR036034">
    <property type="entry name" value="PDZ_sf"/>
</dbReference>
<feature type="signal peptide" evidence="1">
    <location>
        <begin position="1"/>
        <end position="19"/>
    </location>
</feature>
<dbReference type="InterPro" id="IPR029045">
    <property type="entry name" value="ClpP/crotonase-like_dom_sf"/>
</dbReference>
<sequence length="551" mass="60796">MKKNFTLKLFVLVAIAAFTACKKSSVQPTPEPPKPDPVTPVTATRKELSLDSIFLYAKDVYYWNTNLPTYGDFNPRRFTSLSKDLDNYNAELLEIAKYSNSMEYKTTSTAPKYSYIFDRTNKNPTAFNSKDQLAVDLLGNGNDIGVRIVSYLTSNSNSSPYYPFITAVYQGSPADLAGLKRGWYISKINGQSYGANYSAESSSLNTALSGTNVQLDLINYLTKATKSVTLTKAVYKSSPIYTKKIYDAGGKKIGYLNFARFSMLSTPGRNPSDTNLDPVFAEFAAANVTDLIVDLRYNGGGYVSTAEYMINLIAPSALNGKVMYTEYYNSKMQNKQATIMRNQPLLDINDKIQYVNGRIANYFDDADYSTTANTAKFDKKGGLNTIQNVVFIVSGNTASASELVINSLKPYVNVKTVGATTYGKPIGFFPVTIENRYDVYFSMFETKNSLGQGGYFNGITPDYDEANASAYPNLWDDPTHDFGDVKEAYLDQALKVLAPSTTVQPIGAKLAGTEMMTNTMNKLSRTKITGKRNIGKGEFVGMVSSPRRKGQ</sequence>
<name>A0ABS9ZZ26_9SPHI</name>
<evidence type="ECO:0000256" key="1">
    <source>
        <dbReference type="SAM" id="SignalP"/>
    </source>
</evidence>
<dbReference type="Gene3D" id="3.30.750.170">
    <property type="match status" value="1"/>
</dbReference>
<organism evidence="3 4">
    <name type="scientific">Pedobacter montanisoli</name>
    <dbReference type="NCBI Taxonomy" id="2923277"/>
    <lineage>
        <taxon>Bacteria</taxon>
        <taxon>Pseudomonadati</taxon>
        <taxon>Bacteroidota</taxon>
        <taxon>Sphingobacteriia</taxon>
        <taxon>Sphingobacteriales</taxon>
        <taxon>Sphingobacteriaceae</taxon>
        <taxon>Pedobacter</taxon>
    </lineage>
</organism>
<evidence type="ECO:0000313" key="3">
    <source>
        <dbReference type="EMBL" id="MCJ0743574.1"/>
    </source>
</evidence>
<dbReference type="SUPFAM" id="SSF52096">
    <property type="entry name" value="ClpP/crotonase"/>
    <property type="match status" value="1"/>
</dbReference>
<dbReference type="RefSeq" id="WP_243362795.1">
    <property type="nucleotide sequence ID" value="NZ_JALGBH010000002.1"/>
</dbReference>
<dbReference type="PANTHER" id="PTHR32060">
    <property type="entry name" value="TAIL-SPECIFIC PROTEASE"/>
    <property type="match status" value="1"/>
</dbReference>
<dbReference type="Proteomes" id="UP001165460">
    <property type="component" value="Unassembled WGS sequence"/>
</dbReference>
<reference evidence="3" key="1">
    <citation type="submission" date="2022-03" db="EMBL/GenBank/DDBJ databases">
        <authorList>
            <person name="Woo C.Y."/>
        </authorList>
    </citation>
    <scope>NUCLEOTIDE SEQUENCE</scope>
    <source>
        <strain evidence="3">CYS-01</strain>
    </source>
</reference>
<dbReference type="PROSITE" id="PS51257">
    <property type="entry name" value="PROKAR_LIPOPROTEIN"/>
    <property type="match status" value="1"/>
</dbReference>
<evidence type="ECO:0000259" key="2">
    <source>
        <dbReference type="SMART" id="SM00245"/>
    </source>
</evidence>
<keyword evidence="1" id="KW-0732">Signal</keyword>
<evidence type="ECO:0000313" key="4">
    <source>
        <dbReference type="Proteomes" id="UP001165460"/>
    </source>
</evidence>
<dbReference type="SUPFAM" id="SSF50156">
    <property type="entry name" value="PDZ domain-like"/>
    <property type="match status" value="1"/>
</dbReference>
<dbReference type="PANTHER" id="PTHR32060:SF30">
    <property type="entry name" value="CARBOXY-TERMINAL PROCESSING PROTEASE CTPA"/>
    <property type="match status" value="1"/>
</dbReference>
<dbReference type="InterPro" id="IPR005151">
    <property type="entry name" value="Tail-specific_protease"/>
</dbReference>
<accession>A0ABS9ZZ26</accession>
<dbReference type="CDD" id="cd07561">
    <property type="entry name" value="Peptidase_S41_CPP_like"/>
    <property type="match status" value="1"/>
</dbReference>
<keyword evidence="4" id="KW-1185">Reference proteome</keyword>
<feature type="domain" description="Tail specific protease" evidence="2">
    <location>
        <begin position="223"/>
        <end position="466"/>
    </location>
</feature>
<dbReference type="Gene3D" id="3.90.226.10">
    <property type="entry name" value="2-enoyl-CoA Hydratase, Chain A, domain 1"/>
    <property type="match status" value="1"/>
</dbReference>
<proteinExistence type="predicted"/>
<dbReference type="Gene3D" id="2.30.42.10">
    <property type="match status" value="1"/>
</dbReference>
<dbReference type="Pfam" id="PF03572">
    <property type="entry name" value="Peptidase_S41"/>
    <property type="match status" value="1"/>
</dbReference>